<evidence type="ECO:0000313" key="2">
    <source>
        <dbReference type="EMBL" id="MDJ1114015.1"/>
    </source>
</evidence>
<feature type="transmembrane region" description="Helical" evidence="1">
    <location>
        <begin position="12"/>
        <end position="36"/>
    </location>
</feature>
<proteinExistence type="predicted"/>
<accession>A0ABT6ZE79</accession>
<keyword evidence="1" id="KW-1133">Transmembrane helix</keyword>
<dbReference type="RefSeq" id="WP_283715553.1">
    <property type="nucleotide sequence ID" value="NZ_JASJND010000004.1"/>
</dbReference>
<sequence length="249" mass="26531">MSLADARIRRFSVFTWLGGTAAAVVVAVMTMPFLAINPETGGLLFQDPNEHEYRPWTDPGAAEVVVEDGRIVGSADTGFLDLPSGDEVWVLGPLTGGQDDNTAVYQQLDRSVGVAEDRPEFLGLLTGTRELVVFPGATDGRLWFSPRLTDWTAPVQLETPTPIEAATVSGEGDALLSYRGDALSGRFVFDGDGFFTVDAITPGVITDLVEGVDEVDARASWGAGEVVVFRVNADDGPWTITLDEPASAP</sequence>
<keyword evidence="3" id="KW-1185">Reference proteome</keyword>
<organism evidence="2 3">
    <name type="scientific">Microbacterium dauci</name>
    <dbReference type="NCBI Taxonomy" id="3048008"/>
    <lineage>
        <taxon>Bacteria</taxon>
        <taxon>Bacillati</taxon>
        <taxon>Actinomycetota</taxon>
        <taxon>Actinomycetes</taxon>
        <taxon>Micrococcales</taxon>
        <taxon>Microbacteriaceae</taxon>
        <taxon>Microbacterium</taxon>
    </lineage>
</organism>
<name>A0ABT6ZE79_9MICO</name>
<keyword evidence="1" id="KW-0472">Membrane</keyword>
<reference evidence="2 3" key="1">
    <citation type="submission" date="2023-05" db="EMBL/GenBank/DDBJ databases">
        <title>Microbacterium dauci sp.nov., Isolated from Carrot Rhizosphere Soil.</title>
        <authorList>
            <person name="Xiao Z."/>
            <person name="Zheng J."/>
        </authorList>
    </citation>
    <scope>NUCLEOTIDE SEQUENCE [LARGE SCALE GENOMIC DNA]</scope>
    <source>
        <strain evidence="2 3">LX3-4</strain>
    </source>
</reference>
<keyword evidence="1" id="KW-0812">Transmembrane</keyword>
<dbReference type="Proteomes" id="UP001321481">
    <property type="component" value="Unassembled WGS sequence"/>
</dbReference>
<protein>
    <submittedName>
        <fullName evidence="2">Uncharacterized protein</fullName>
    </submittedName>
</protein>
<comment type="caution">
    <text evidence="2">The sequence shown here is derived from an EMBL/GenBank/DDBJ whole genome shotgun (WGS) entry which is preliminary data.</text>
</comment>
<evidence type="ECO:0000256" key="1">
    <source>
        <dbReference type="SAM" id="Phobius"/>
    </source>
</evidence>
<gene>
    <name evidence="2" type="ORF">QNI14_06075</name>
</gene>
<evidence type="ECO:0000313" key="3">
    <source>
        <dbReference type="Proteomes" id="UP001321481"/>
    </source>
</evidence>
<dbReference type="EMBL" id="JASJND010000004">
    <property type="protein sequence ID" value="MDJ1114015.1"/>
    <property type="molecule type" value="Genomic_DNA"/>
</dbReference>